<keyword evidence="2" id="KW-0676">Redox-active center</keyword>
<dbReference type="SUPFAM" id="SSF48439">
    <property type="entry name" value="Protein prenylyltransferase"/>
    <property type="match status" value="1"/>
</dbReference>
<dbReference type="InterPro" id="IPR051099">
    <property type="entry name" value="AGR/TXD"/>
</dbReference>
<dbReference type="InterPro" id="IPR013766">
    <property type="entry name" value="Thioredoxin_domain"/>
</dbReference>
<reference evidence="5 6" key="1">
    <citation type="submission" date="2023-07" db="EMBL/GenBank/DDBJ databases">
        <title>Sorghum-associated microbial communities from plants grown in Nebraska, USA.</title>
        <authorList>
            <person name="Schachtman D."/>
        </authorList>
    </citation>
    <scope>NUCLEOTIDE SEQUENCE [LARGE SCALE GENOMIC DNA]</scope>
    <source>
        <strain evidence="5 6">3262</strain>
    </source>
</reference>
<keyword evidence="5" id="KW-0413">Isomerase</keyword>
<evidence type="ECO:0000313" key="5">
    <source>
        <dbReference type="EMBL" id="MDR6941360.1"/>
    </source>
</evidence>
<gene>
    <name evidence="5" type="ORF">J2W55_001188</name>
</gene>
<evidence type="ECO:0000259" key="4">
    <source>
        <dbReference type="PROSITE" id="PS51352"/>
    </source>
</evidence>
<keyword evidence="6" id="KW-1185">Reference proteome</keyword>
<dbReference type="Gene3D" id="3.40.30.10">
    <property type="entry name" value="Glutaredoxin"/>
    <property type="match status" value="1"/>
</dbReference>
<accession>A0ABU1T818</accession>
<dbReference type="GO" id="GO:0016853">
    <property type="term" value="F:isomerase activity"/>
    <property type="evidence" value="ECO:0007669"/>
    <property type="project" value="UniProtKB-KW"/>
</dbReference>
<comment type="caution">
    <text evidence="5">The sequence shown here is derived from an EMBL/GenBank/DDBJ whole genome shotgun (WGS) entry which is preliminary data.</text>
</comment>
<proteinExistence type="predicted"/>
<feature type="domain" description="Thioredoxin" evidence="4">
    <location>
        <begin position="13"/>
        <end position="154"/>
    </location>
</feature>
<dbReference type="InterPro" id="IPR004879">
    <property type="entry name" value="Ssp411-like_TRX"/>
</dbReference>
<dbReference type="InterPro" id="IPR036249">
    <property type="entry name" value="Thioredoxin-like_sf"/>
</dbReference>
<evidence type="ECO:0000256" key="1">
    <source>
        <dbReference type="ARBA" id="ARBA00022729"/>
    </source>
</evidence>
<dbReference type="SUPFAM" id="SSF52833">
    <property type="entry name" value="Thioredoxin-like"/>
    <property type="match status" value="1"/>
</dbReference>
<feature type="signal peptide" evidence="3">
    <location>
        <begin position="1"/>
        <end position="19"/>
    </location>
</feature>
<evidence type="ECO:0000256" key="2">
    <source>
        <dbReference type="ARBA" id="ARBA00023284"/>
    </source>
</evidence>
<evidence type="ECO:0000313" key="6">
    <source>
        <dbReference type="Proteomes" id="UP001247620"/>
    </source>
</evidence>
<evidence type="ECO:0000256" key="3">
    <source>
        <dbReference type="SAM" id="SignalP"/>
    </source>
</evidence>
<dbReference type="PANTHER" id="PTHR15337:SF11">
    <property type="entry name" value="THIOREDOXIN DOMAIN-CONTAINING PROTEIN"/>
    <property type="match status" value="1"/>
</dbReference>
<dbReference type="Proteomes" id="UP001247620">
    <property type="component" value="Unassembled WGS sequence"/>
</dbReference>
<protein>
    <submittedName>
        <fullName evidence="5">Thiol-disulfide isomerase/thioredoxin</fullName>
    </submittedName>
</protein>
<name>A0ABU1T818_9SPHI</name>
<dbReference type="InterPro" id="IPR017937">
    <property type="entry name" value="Thioredoxin_CS"/>
</dbReference>
<organism evidence="5 6">
    <name type="scientific">Mucilaginibacter pocheonensis</name>
    <dbReference type="NCBI Taxonomy" id="398050"/>
    <lineage>
        <taxon>Bacteria</taxon>
        <taxon>Pseudomonadati</taxon>
        <taxon>Bacteroidota</taxon>
        <taxon>Sphingobacteriia</taxon>
        <taxon>Sphingobacteriales</taxon>
        <taxon>Sphingobacteriaceae</taxon>
        <taxon>Mucilaginibacter</taxon>
    </lineage>
</organism>
<sequence length="498" mass="56752">MKKIIVFLILCLSTTLLRAQDQGIRFQTGLSWAQIRAKAKAQNKYIFVDCYATWCGPCKWMAANIYPQKGVGNYFNSHFINVAVQMDKTAKDANDIKRFYADAEMLSKNYEVGEYPTYLFFSPEGKIVHRFAETTPNGEDFINKAKDAFDPEKQFYTLVKRCEEHKTDSAYLKAALKTATDADNQESTEVIAGYYFKTLKNLFVKSNIQDISGTLGFLGPDHFQFGYTFFLDNAAKVDAIITNQQKYYAESQIARIIFDKEQGPLFNDPKATIYWSKVEKDVLSAHPDIALGLTHWEKNWFNQYQISYIKTDLYKVDPNAKGIFEEKLDAYYKKFPDTHENVKKVVFEGRYKLFAKNQQWQAANQAAYAYLHECGKDLSSGQINSVCWDIIFPHSSDPQILAEAAIYMKTAVGQSPEDESLWDTYANVLYKAGHVSASIETEKKAISLADANSLNQGSINDSGMKRLHLKNKKEFEETLAKMQNNTPTWPTADVATNH</sequence>
<dbReference type="EMBL" id="JAVDUU010000001">
    <property type="protein sequence ID" value="MDR6941360.1"/>
    <property type="molecule type" value="Genomic_DNA"/>
</dbReference>
<dbReference type="RefSeq" id="WP_310093021.1">
    <property type="nucleotide sequence ID" value="NZ_JAVDUU010000001.1"/>
</dbReference>
<dbReference type="PROSITE" id="PS00194">
    <property type="entry name" value="THIOREDOXIN_1"/>
    <property type="match status" value="1"/>
</dbReference>
<keyword evidence="1 3" id="KW-0732">Signal</keyword>
<dbReference type="Pfam" id="PF03190">
    <property type="entry name" value="Thioredox_DsbH"/>
    <property type="match status" value="1"/>
</dbReference>
<dbReference type="PROSITE" id="PS51352">
    <property type="entry name" value="THIOREDOXIN_2"/>
    <property type="match status" value="1"/>
</dbReference>
<dbReference type="PANTHER" id="PTHR15337">
    <property type="entry name" value="ANTERIOR GRADIENT PROTEIN-RELATED"/>
    <property type="match status" value="1"/>
</dbReference>
<feature type="chain" id="PRO_5046355254" evidence="3">
    <location>
        <begin position="20"/>
        <end position="498"/>
    </location>
</feature>